<evidence type="ECO:0000259" key="6">
    <source>
        <dbReference type="Pfam" id="PF02852"/>
    </source>
</evidence>
<feature type="domain" description="Pyridine nucleotide-disulphide oxidoreductase dimerisation" evidence="6">
    <location>
        <begin position="357"/>
        <end position="463"/>
    </location>
</feature>
<proteinExistence type="inferred from homology"/>
<evidence type="ECO:0000256" key="5">
    <source>
        <dbReference type="ARBA" id="ARBA00023027"/>
    </source>
</evidence>
<dbReference type="InterPro" id="IPR016156">
    <property type="entry name" value="FAD/NAD-linked_Rdtase_dimer_sf"/>
</dbReference>
<accession>A0ABP3Y2U7</accession>
<protein>
    <submittedName>
        <fullName evidence="8">Dihydrolipoyl dehydrogenase</fullName>
    </submittedName>
</protein>
<keyword evidence="4" id="KW-0274">FAD</keyword>
<dbReference type="PANTHER" id="PTHR22912:SF151">
    <property type="entry name" value="DIHYDROLIPOYL DEHYDROGENASE, MITOCHONDRIAL"/>
    <property type="match status" value="1"/>
</dbReference>
<dbReference type="SUPFAM" id="SSF51905">
    <property type="entry name" value="FAD/NAD(P)-binding domain"/>
    <property type="match status" value="1"/>
</dbReference>
<dbReference type="InterPro" id="IPR001100">
    <property type="entry name" value="Pyr_nuc-diS_OxRdtase"/>
</dbReference>
<keyword evidence="5" id="KW-0520">NAD</keyword>
<dbReference type="Gene3D" id="3.50.50.60">
    <property type="entry name" value="FAD/NAD(P)-binding domain"/>
    <property type="match status" value="2"/>
</dbReference>
<dbReference type="InterPro" id="IPR036188">
    <property type="entry name" value="FAD/NAD-bd_sf"/>
</dbReference>
<evidence type="ECO:0000256" key="1">
    <source>
        <dbReference type="ARBA" id="ARBA00001974"/>
    </source>
</evidence>
<dbReference type="PRINTS" id="PR00411">
    <property type="entry name" value="PNDRDTASEI"/>
</dbReference>
<dbReference type="InterPro" id="IPR004099">
    <property type="entry name" value="Pyr_nucl-diS_OxRdtase_dimer"/>
</dbReference>
<dbReference type="PANTHER" id="PTHR22912">
    <property type="entry name" value="DISULFIDE OXIDOREDUCTASE"/>
    <property type="match status" value="1"/>
</dbReference>
<reference evidence="9" key="1">
    <citation type="journal article" date="2019" name="Int. J. Syst. Evol. Microbiol.">
        <title>The Global Catalogue of Microorganisms (GCM) 10K type strain sequencing project: providing services to taxonomists for standard genome sequencing and annotation.</title>
        <authorList>
            <consortium name="The Broad Institute Genomics Platform"/>
            <consortium name="The Broad Institute Genome Sequencing Center for Infectious Disease"/>
            <person name="Wu L."/>
            <person name="Ma J."/>
        </authorList>
    </citation>
    <scope>NUCLEOTIDE SEQUENCE [LARGE SCALE GENOMIC DNA]</scope>
    <source>
        <strain evidence="9">JCM 16083</strain>
    </source>
</reference>
<sequence length="499" mass="56074">MEKYDLIVIGGGPAGYAAAMRAIDFKKSVCLIEKDRVGGAGLYNGALSSKTLWEMSQKVYEVNEATQHLRKEQFEFSWEEVKKTLEEALFERKFHYSCHIKLLQSATEKQYFTYERGFGKLLNENEVEITRSNGEGSKTIYGENIILATGSTPRKLPHIDVDEKTILTSDGIESIKDYPKSLVIIGAGVIGCEYATIFSNFGKTKVYIIDRQDRILPFEDEDVSAMVADNLIRKGVTIHNNAQLERIEKIGNEVEYELSYPDGRSEVIRVEKALLSIGRTPNLENLGLENAGVMLSTRGVHVEDNDTVTNIPNIFAVGDLIGRIALVNMGEIEARYTVERIFSETPVKKLNYDNVCTIMFLRPEVALVGMNEQQCIKQNIPVKVVKLDYSLISRAIAMRRTQGFIKIIVTNDDEMRILGMRVIGEHASTAIQAIGLLIKMHEPIETLSELIHPHPSIVEGIQECVRMLLNRSLFKASVFGDKMACYSLVDGKRTPLERL</sequence>
<feature type="domain" description="FAD/NAD(P)-binding" evidence="7">
    <location>
        <begin position="4"/>
        <end position="329"/>
    </location>
</feature>
<dbReference type="InterPro" id="IPR023753">
    <property type="entry name" value="FAD/NAD-binding_dom"/>
</dbReference>
<organism evidence="8 9">
    <name type="scientific">Wandonia haliotis</name>
    <dbReference type="NCBI Taxonomy" id="574963"/>
    <lineage>
        <taxon>Bacteria</taxon>
        <taxon>Pseudomonadati</taxon>
        <taxon>Bacteroidota</taxon>
        <taxon>Flavobacteriia</taxon>
        <taxon>Flavobacteriales</taxon>
        <taxon>Crocinitomicaceae</taxon>
        <taxon>Wandonia</taxon>
    </lineage>
</organism>
<evidence type="ECO:0000256" key="3">
    <source>
        <dbReference type="ARBA" id="ARBA00022630"/>
    </source>
</evidence>
<dbReference type="Proteomes" id="UP001501126">
    <property type="component" value="Unassembled WGS sequence"/>
</dbReference>
<comment type="cofactor">
    <cofactor evidence="1">
        <name>FAD</name>
        <dbReference type="ChEBI" id="CHEBI:57692"/>
    </cofactor>
</comment>
<evidence type="ECO:0000313" key="9">
    <source>
        <dbReference type="Proteomes" id="UP001501126"/>
    </source>
</evidence>
<dbReference type="PRINTS" id="PR00368">
    <property type="entry name" value="FADPNR"/>
</dbReference>
<evidence type="ECO:0000313" key="8">
    <source>
        <dbReference type="EMBL" id="GAA0875900.1"/>
    </source>
</evidence>
<gene>
    <name evidence="8" type="primary">lpdA_2</name>
    <name evidence="8" type="ORF">GCM10009118_23090</name>
</gene>
<comment type="caution">
    <text evidence="8">The sequence shown here is derived from an EMBL/GenBank/DDBJ whole genome shotgun (WGS) entry which is preliminary data.</text>
</comment>
<keyword evidence="3" id="KW-0285">Flavoprotein</keyword>
<dbReference type="Gene3D" id="3.30.390.30">
    <property type="match status" value="1"/>
</dbReference>
<dbReference type="EMBL" id="BAAAFH010000011">
    <property type="protein sequence ID" value="GAA0875900.1"/>
    <property type="molecule type" value="Genomic_DNA"/>
</dbReference>
<evidence type="ECO:0000256" key="4">
    <source>
        <dbReference type="ARBA" id="ARBA00022827"/>
    </source>
</evidence>
<evidence type="ECO:0000256" key="2">
    <source>
        <dbReference type="ARBA" id="ARBA00007532"/>
    </source>
</evidence>
<dbReference type="SUPFAM" id="SSF55424">
    <property type="entry name" value="FAD/NAD-linked reductases, dimerisation (C-terminal) domain"/>
    <property type="match status" value="1"/>
</dbReference>
<comment type="similarity">
    <text evidence="2">Belongs to the class-I pyridine nucleotide-disulfide oxidoreductase family.</text>
</comment>
<evidence type="ECO:0000259" key="7">
    <source>
        <dbReference type="Pfam" id="PF07992"/>
    </source>
</evidence>
<keyword evidence="9" id="KW-1185">Reference proteome</keyword>
<dbReference type="RefSeq" id="WP_343787847.1">
    <property type="nucleotide sequence ID" value="NZ_BAAAFH010000011.1"/>
</dbReference>
<dbReference type="Pfam" id="PF02852">
    <property type="entry name" value="Pyr_redox_dim"/>
    <property type="match status" value="1"/>
</dbReference>
<dbReference type="InterPro" id="IPR050151">
    <property type="entry name" value="Class-I_Pyr_Nuc-Dis_Oxidored"/>
</dbReference>
<dbReference type="Pfam" id="PF07992">
    <property type="entry name" value="Pyr_redox_2"/>
    <property type="match status" value="1"/>
</dbReference>
<dbReference type="PIRSF" id="PIRSF000350">
    <property type="entry name" value="Mercury_reductase_MerA"/>
    <property type="match status" value="1"/>
</dbReference>
<name>A0ABP3Y2U7_9FLAO</name>